<feature type="region of interest" description="Disordered" evidence="1">
    <location>
        <begin position="96"/>
        <end position="116"/>
    </location>
</feature>
<organism evidence="2 3">
    <name type="scientific">Arthrobacter humicola</name>
    <dbReference type="NCBI Taxonomy" id="409291"/>
    <lineage>
        <taxon>Bacteria</taxon>
        <taxon>Bacillati</taxon>
        <taxon>Actinomycetota</taxon>
        <taxon>Actinomycetes</taxon>
        <taxon>Micrococcales</taxon>
        <taxon>Micrococcaceae</taxon>
        <taxon>Arthrobacter</taxon>
    </lineage>
</organism>
<evidence type="ECO:0000256" key="1">
    <source>
        <dbReference type="SAM" id="MobiDB-lite"/>
    </source>
</evidence>
<reference evidence="3" key="1">
    <citation type="journal article" date="2019" name="Int. J. Syst. Evol. Microbiol.">
        <title>The Global Catalogue of Microorganisms (GCM) 10K type strain sequencing project: providing services to taxonomists for standard genome sequencing and annotation.</title>
        <authorList>
            <consortium name="The Broad Institute Genomics Platform"/>
            <consortium name="The Broad Institute Genome Sequencing Center for Infectious Disease"/>
            <person name="Wu L."/>
            <person name="Ma J."/>
        </authorList>
    </citation>
    <scope>NUCLEOTIDE SEQUENCE [LARGE SCALE GENOMIC DNA]</scope>
    <source>
        <strain evidence="3">JCM 15921</strain>
    </source>
</reference>
<evidence type="ECO:0000313" key="2">
    <source>
        <dbReference type="EMBL" id="GAA2136122.1"/>
    </source>
</evidence>
<keyword evidence="3" id="KW-1185">Reference proteome</keyword>
<protein>
    <submittedName>
        <fullName evidence="2">Uncharacterized protein</fullName>
    </submittedName>
</protein>
<dbReference type="Proteomes" id="UP001500102">
    <property type="component" value="Unassembled WGS sequence"/>
</dbReference>
<comment type="caution">
    <text evidence="2">The sequence shown here is derived from an EMBL/GenBank/DDBJ whole genome shotgun (WGS) entry which is preliminary data.</text>
</comment>
<name>A0ABP5KUD6_9MICC</name>
<dbReference type="RefSeq" id="WP_344365137.1">
    <property type="nucleotide sequence ID" value="NZ_BAAAQB010000029.1"/>
</dbReference>
<dbReference type="EMBL" id="BAAAQB010000029">
    <property type="protein sequence ID" value="GAA2136122.1"/>
    <property type="molecule type" value="Genomic_DNA"/>
</dbReference>
<proteinExistence type="predicted"/>
<evidence type="ECO:0000313" key="3">
    <source>
        <dbReference type="Proteomes" id="UP001500102"/>
    </source>
</evidence>
<feature type="region of interest" description="Disordered" evidence="1">
    <location>
        <begin position="1"/>
        <end position="25"/>
    </location>
</feature>
<accession>A0ABP5KUD6</accession>
<sequence>MSITSSTYLPRDAHQPRGRRPWCASCDTDRHLTADSVTMMNPRQETLAAAISCTQCGNSHVVATTAAFLAAIPGWDGDSGGSVRRDDAYRHCQEPMSAVEPASALPKMPSATSGVA</sequence>
<gene>
    <name evidence="2" type="ORF">GCM10009825_20930</name>
</gene>